<reference evidence="8" key="1">
    <citation type="submission" date="2019-04" db="EMBL/GenBank/DDBJ databases">
        <title>Analysis of the testis transcriptome of the Chagas disease vector Rhodnius prolixus.</title>
        <authorList>
            <person name="Cesar J."/>
            <person name="Ribeiro J.M."/>
            <person name="Pereira M.H."/>
            <person name="Araujo R.N."/>
            <person name="Gontijo N.F."/>
            <person name="Pessoa G."/>
            <person name="Sant'Anna M.V."/>
            <person name="Sorgine M.H."/>
            <person name="Majerowicz D."/>
            <person name="Carvalho A.B."/>
            <person name="Braz G."/>
            <person name="Mesquita R."/>
            <person name="Lagerblad P.O."/>
            <person name="Koerich L.B."/>
        </authorList>
    </citation>
    <scope>NUCLEOTIDE SEQUENCE</scope>
</reference>
<dbReference type="AlphaFoldDB" id="A0A4V0Y8Q2"/>
<dbReference type="VEuPathDB" id="VectorBase:RPRC011979"/>
<comment type="subcellular location">
    <subcellularLocation>
        <location evidence="1">Cytoplasm</location>
    </subcellularLocation>
</comment>
<organism evidence="8">
    <name type="scientific">Rhodnius prolixus</name>
    <name type="common">Triatomid bug</name>
    <dbReference type="NCBI Taxonomy" id="13249"/>
    <lineage>
        <taxon>Eukaryota</taxon>
        <taxon>Metazoa</taxon>
        <taxon>Ecdysozoa</taxon>
        <taxon>Arthropoda</taxon>
        <taxon>Hexapoda</taxon>
        <taxon>Insecta</taxon>
        <taxon>Pterygota</taxon>
        <taxon>Neoptera</taxon>
        <taxon>Paraneoptera</taxon>
        <taxon>Hemiptera</taxon>
        <taxon>Heteroptera</taxon>
        <taxon>Panheteroptera</taxon>
        <taxon>Cimicomorpha</taxon>
        <taxon>Reduviidae</taxon>
        <taxon>Triatominae</taxon>
        <taxon>Rhodnius</taxon>
    </lineage>
</organism>
<dbReference type="PANTHER" id="PTHR12794:SF0">
    <property type="entry name" value="GEM-ASSOCIATED PROTEIN 2"/>
    <property type="match status" value="1"/>
</dbReference>
<keyword evidence="4 7" id="KW-0508">mRNA splicing</keyword>
<dbReference type="EMBL" id="GHKJ01000754">
    <property type="protein sequence ID" value="MOY45784.1"/>
    <property type="molecule type" value="Transcribed_RNA"/>
</dbReference>
<sequence length="242" mass="28361">MDGEEDILLERALIVDDEFCKFNPAETPTNGHEYLLTVRNEARKCPAVIAAHVNRKKLKQQTFYVSENSKPKISNLFLPTEEWQRWQCEEFERVRADVSSMRSSPHFQRTHHLQVPEDDAEEDQWFQYCFDIDCKQEKYPLLTQVLVLKQTSLNVLLGLFCNWLQDAKIFFSRNTSVWLYALLSCLEIPILPDTCSTLRRIAVEAVNVRSRMDDENDELLVRLNLIICIVGKYFRQIDLADN</sequence>
<dbReference type="Gene3D" id="1.20.58.1070">
    <property type="match status" value="1"/>
</dbReference>
<evidence type="ECO:0000313" key="8">
    <source>
        <dbReference type="EMBL" id="MOY45784.1"/>
    </source>
</evidence>
<dbReference type="Pfam" id="PF04938">
    <property type="entry name" value="SIP1"/>
    <property type="match status" value="1"/>
</dbReference>
<evidence type="ECO:0000256" key="5">
    <source>
        <dbReference type="ARBA" id="ARBA00025758"/>
    </source>
</evidence>
<dbReference type="GO" id="GO:0005681">
    <property type="term" value="C:spliceosomal complex"/>
    <property type="evidence" value="ECO:0007669"/>
    <property type="project" value="UniProtKB-UniRule"/>
</dbReference>
<dbReference type="InterPro" id="IPR017364">
    <property type="entry name" value="GEMIN2"/>
</dbReference>
<evidence type="ECO:0000256" key="4">
    <source>
        <dbReference type="ARBA" id="ARBA00023187"/>
    </source>
</evidence>
<keyword evidence="3 7" id="KW-0507">mRNA processing</keyword>
<dbReference type="GO" id="GO:0000245">
    <property type="term" value="P:spliceosomal complex assembly"/>
    <property type="evidence" value="ECO:0007669"/>
    <property type="project" value="UniProtKB-UniRule"/>
</dbReference>
<proteinExistence type="inferred from homology"/>
<evidence type="ECO:0000256" key="2">
    <source>
        <dbReference type="ARBA" id="ARBA00022490"/>
    </source>
</evidence>
<dbReference type="PIRSF" id="PIRSF038038">
    <property type="entry name" value="SMN_Gemin2"/>
    <property type="match status" value="1"/>
</dbReference>
<comment type="function">
    <text evidence="7">The SMN complex catalyzes the assembly of small nuclear ribonucleoproteins (snRNPs), the building blocks of the spliceosome, and thereby plays an important role in the splicing of cellular pre-mRNAs.</text>
</comment>
<comment type="subunit">
    <text evidence="7">Part of the core SMN complex.</text>
</comment>
<name>A0A4V0Y8Q2_RHOPR</name>
<keyword evidence="2 7" id="KW-0963">Cytoplasm</keyword>
<dbReference type="GO" id="GO:0000387">
    <property type="term" value="P:spliceosomal snRNP assembly"/>
    <property type="evidence" value="ECO:0007669"/>
    <property type="project" value="UniProtKB-UniRule"/>
</dbReference>
<dbReference type="InterPro" id="IPR035426">
    <property type="entry name" value="Gemin2/Brr1"/>
</dbReference>
<evidence type="ECO:0000256" key="6">
    <source>
        <dbReference type="ARBA" id="ARBA00047179"/>
    </source>
</evidence>
<dbReference type="GeneID" id="141450314"/>
<evidence type="ECO:0000256" key="3">
    <source>
        <dbReference type="ARBA" id="ARBA00022664"/>
    </source>
</evidence>
<comment type="similarity">
    <text evidence="5 7">Belongs to the gemin-2 family.</text>
</comment>
<dbReference type="PANTHER" id="PTHR12794">
    <property type="entry name" value="GEMIN2"/>
    <property type="match status" value="1"/>
</dbReference>
<accession>A0A4V0Y8Q2</accession>
<evidence type="ECO:0000256" key="1">
    <source>
        <dbReference type="ARBA" id="ARBA00004496"/>
    </source>
</evidence>
<dbReference type="RefSeq" id="XP_073976722.1">
    <property type="nucleotide sequence ID" value="XM_074120621.1"/>
</dbReference>
<evidence type="ECO:0000256" key="7">
    <source>
        <dbReference type="PIRNR" id="PIRNR038038"/>
    </source>
</evidence>
<protein>
    <recommendedName>
        <fullName evidence="6 7">Gem-associated protein 2</fullName>
    </recommendedName>
</protein>
<dbReference type="GO" id="GO:0032797">
    <property type="term" value="C:SMN complex"/>
    <property type="evidence" value="ECO:0007669"/>
    <property type="project" value="UniProtKB-UniRule"/>
</dbReference>